<dbReference type="PROSITE" id="PS51318">
    <property type="entry name" value="TAT"/>
    <property type="match status" value="1"/>
</dbReference>
<accession>A0A7T2LNG5</accession>
<feature type="chain" id="PRO_5032318723" evidence="1">
    <location>
        <begin position="27"/>
        <end position="206"/>
    </location>
</feature>
<keyword evidence="1" id="KW-0732">Signal</keyword>
<name>A0A7T2LNG5_9SPHN</name>
<organism evidence="2 3">
    <name type="scientific">Allosphingosinicella flava</name>
    <dbReference type="NCBI Taxonomy" id="2771430"/>
    <lineage>
        <taxon>Bacteria</taxon>
        <taxon>Pseudomonadati</taxon>
        <taxon>Pseudomonadota</taxon>
        <taxon>Alphaproteobacteria</taxon>
        <taxon>Sphingomonadales</taxon>
        <taxon>Sphingomonadaceae</taxon>
        <taxon>Allosphingosinicella</taxon>
    </lineage>
</organism>
<proteinExistence type="predicted"/>
<dbReference type="PANTHER" id="PTHR38477">
    <property type="entry name" value="HYPOTHETICAL EXPORTED PROTEIN"/>
    <property type="match status" value="1"/>
</dbReference>
<protein>
    <submittedName>
        <fullName evidence="2">Murein L,D-transpeptidase catalytic domain family protein</fullName>
    </submittedName>
</protein>
<dbReference type="AlphaFoldDB" id="A0A7T2LNG5"/>
<dbReference type="PANTHER" id="PTHR38477:SF1">
    <property type="entry name" value="MUREIN L,D-TRANSPEPTIDASE CATALYTIC DOMAIN FAMILY PROTEIN"/>
    <property type="match status" value="1"/>
</dbReference>
<feature type="signal peptide" evidence="1">
    <location>
        <begin position="1"/>
        <end position="26"/>
    </location>
</feature>
<dbReference type="InterPro" id="IPR019546">
    <property type="entry name" value="TAT_signal_bac_arc"/>
</dbReference>
<dbReference type="InterPro" id="IPR006311">
    <property type="entry name" value="TAT_signal"/>
</dbReference>
<evidence type="ECO:0000313" key="2">
    <source>
        <dbReference type="EMBL" id="QPQ56167.1"/>
    </source>
</evidence>
<dbReference type="KEGG" id="sflv:IC614_00415"/>
<dbReference type="Pfam" id="PF13645">
    <property type="entry name" value="YkuD_2"/>
    <property type="match status" value="1"/>
</dbReference>
<keyword evidence="3" id="KW-1185">Reference proteome</keyword>
<reference evidence="2 3" key="1">
    <citation type="submission" date="2020-11" db="EMBL/GenBank/DDBJ databases">
        <title>Genome seq and assembly of Sphingosinicella sp.</title>
        <authorList>
            <person name="Chhetri G."/>
        </authorList>
    </citation>
    <scope>NUCLEOTIDE SEQUENCE [LARGE SCALE GENOMIC DNA]</scope>
    <source>
        <strain evidence="2 3">UDD2</strain>
    </source>
</reference>
<gene>
    <name evidence="2" type="ORF">IC614_00415</name>
</gene>
<dbReference type="InterPro" id="IPR032676">
    <property type="entry name" value="YkuD_2"/>
</dbReference>
<evidence type="ECO:0000313" key="3">
    <source>
        <dbReference type="Proteomes" id="UP000594873"/>
    </source>
</evidence>
<dbReference type="Proteomes" id="UP000594873">
    <property type="component" value="Chromosome"/>
</dbReference>
<sequence>MLTRRNLIQGGAAAGLATCLSAPALANQVWATARPLQPQINPALLAKAKLALDTRPVRNRDMMGVVDFSKASRDPRFYIVDILSGAATEYHVSHGRGSDPAHSGWLEYFSNTPSSEASSSGAYLTDNIYYGKYGRSLRLKGLDTTNSNAEYRNIVVHSAWYAEPEVAEKAGKLGRSEGCFVLSLTNLQYVLLRLGPGRLIYADKVA</sequence>
<dbReference type="NCBIfam" id="TIGR01409">
    <property type="entry name" value="TAT_signal_seq"/>
    <property type="match status" value="1"/>
</dbReference>
<evidence type="ECO:0000256" key="1">
    <source>
        <dbReference type="SAM" id="SignalP"/>
    </source>
</evidence>
<dbReference type="EMBL" id="CP065592">
    <property type="protein sequence ID" value="QPQ56167.1"/>
    <property type="molecule type" value="Genomic_DNA"/>
</dbReference>